<protein>
    <submittedName>
        <fullName evidence="1">Uncharacterized protein</fullName>
    </submittedName>
</protein>
<gene>
    <name evidence="1" type="ORF">EV192_11092</name>
</gene>
<keyword evidence="2" id="KW-1185">Reference proteome</keyword>
<organism evidence="1 2">
    <name type="scientific">Actinocrispum wychmicini</name>
    <dbReference type="NCBI Taxonomy" id="1213861"/>
    <lineage>
        <taxon>Bacteria</taxon>
        <taxon>Bacillati</taxon>
        <taxon>Actinomycetota</taxon>
        <taxon>Actinomycetes</taxon>
        <taxon>Pseudonocardiales</taxon>
        <taxon>Pseudonocardiaceae</taxon>
        <taxon>Actinocrispum</taxon>
    </lineage>
</organism>
<dbReference type="Proteomes" id="UP000295680">
    <property type="component" value="Unassembled WGS sequence"/>
</dbReference>
<reference evidence="1 2" key="1">
    <citation type="submission" date="2019-03" db="EMBL/GenBank/DDBJ databases">
        <title>Genomic Encyclopedia of Type Strains, Phase IV (KMG-IV): sequencing the most valuable type-strain genomes for metagenomic binning, comparative biology and taxonomic classification.</title>
        <authorList>
            <person name="Goeker M."/>
        </authorList>
    </citation>
    <scope>NUCLEOTIDE SEQUENCE [LARGE SCALE GENOMIC DNA]</scope>
    <source>
        <strain evidence="1 2">DSM 45934</strain>
    </source>
</reference>
<comment type="caution">
    <text evidence="1">The sequence shown here is derived from an EMBL/GenBank/DDBJ whole genome shotgun (WGS) entry which is preliminary data.</text>
</comment>
<proteinExistence type="predicted"/>
<accession>A0A4R2J4B7</accession>
<dbReference type="AlphaFoldDB" id="A0A4R2J4B7"/>
<evidence type="ECO:0000313" key="2">
    <source>
        <dbReference type="Proteomes" id="UP000295680"/>
    </source>
</evidence>
<dbReference type="EMBL" id="SLWS01000010">
    <property type="protein sequence ID" value="TCO53503.1"/>
    <property type="molecule type" value="Genomic_DNA"/>
</dbReference>
<evidence type="ECO:0000313" key="1">
    <source>
        <dbReference type="EMBL" id="TCO53503.1"/>
    </source>
</evidence>
<name>A0A4R2J4B7_9PSEU</name>
<sequence>MNGCAGHVNTALSWVALGRNLYRTTYKNDVWWLTATPKEKHPWVLYTERKHKGRTVRDKVQEIGSSTLDDARHAAELWFSLDKFCGTNGGDGRDH</sequence>